<dbReference type="GO" id="GO:0046872">
    <property type="term" value="F:metal ion binding"/>
    <property type="evidence" value="ECO:0007669"/>
    <property type="project" value="UniProtKB-KW"/>
</dbReference>
<dbReference type="GO" id="GO:0008299">
    <property type="term" value="P:isoprenoid biosynthetic process"/>
    <property type="evidence" value="ECO:0007669"/>
    <property type="project" value="InterPro"/>
</dbReference>
<proteinExistence type="inferred from homology"/>
<keyword evidence="3" id="KW-0808">Transferase</keyword>
<reference evidence="4 5" key="1">
    <citation type="submission" date="2023-11" db="EMBL/GenBank/DDBJ databases">
        <authorList>
            <person name="Okamura Y."/>
        </authorList>
    </citation>
    <scope>NUCLEOTIDE SEQUENCE [LARGE SCALE GENOMIC DNA]</scope>
</reference>
<keyword evidence="5" id="KW-1185">Reference proteome</keyword>
<name>A0AAV1J980_9NEOP</name>
<organism evidence="4 5">
    <name type="scientific">Leptosia nina</name>
    <dbReference type="NCBI Taxonomy" id="320188"/>
    <lineage>
        <taxon>Eukaryota</taxon>
        <taxon>Metazoa</taxon>
        <taxon>Ecdysozoa</taxon>
        <taxon>Arthropoda</taxon>
        <taxon>Hexapoda</taxon>
        <taxon>Insecta</taxon>
        <taxon>Pterygota</taxon>
        <taxon>Neoptera</taxon>
        <taxon>Endopterygota</taxon>
        <taxon>Lepidoptera</taxon>
        <taxon>Glossata</taxon>
        <taxon>Ditrysia</taxon>
        <taxon>Papilionoidea</taxon>
        <taxon>Pieridae</taxon>
        <taxon>Pierinae</taxon>
        <taxon>Leptosia</taxon>
    </lineage>
</organism>
<dbReference type="SUPFAM" id="SSF48576">
    <property type="entry name" value="Terpenoid synthases"/>
    <property type="match status" value="1"/>
</dbReference>
<dbReference type="InterPro" id="IPR033749">
    <property type="entry name" value="Polyprenyl_synt_CS"/>
</dbReference>
<evidence type="ECO:0000256" key="3">
    <source>
        <dbReference type="RuleBase" id="RU004466"/>
    </source>
</evidence>
<dbReference type="SFLD" id="SFLDS00005">
    <property type="entry name" value="Isoprenoid_Synthase_Type_I"/>
    <property type="match status" value="1"/>
</dbReference>
<dbReference type="PROSITE" id="PS00444">
    <property type="entry name" value="POLYPRENYL_SYNTHASE_2"/>
    <property type="match status" value="1"/>
</dbReference>
<dbReference type="PANTHER" id="PTHR12001">
    <property type="entry name" value="GERANYLGERANYL PYROPHOSPHATE SYNTHASE"/>
    <property type="match status" value="1"/>
</dbReference>
<gene>
    <name evidence="4" type="ORF">LNINA_LOCUS5575</name>
</gene>
<dbReference type="InterPro" id="IPR000092">
    <property type="entry name" value="Polyprenyl_synt"/>
</dbReference>
<dbReference type="Gene3D" id="1.10.600.10">
    <property type="entry name" value="Farnesyl Diphosphate Synthase"/>
    <property type="match status" value="1"/>
</dbReference>
<comment type="caution">
    <text evidence="4">The sequence shown here is derived from an EMBL/GenBank/DDBJ whole genome shotgun (WGS) entry which is preliminary data.</text>
</comment>
<evidence type="ECO:0000256" key="2">
    <source>
        <dbReference type="ARBA" id="ARBA00022842"/>
    </source>
</evidence>
<accession>A0AAV1J980</accession>
<dbReference type="EMBL" id="CAVLEF010000007">
    <property type="protein sequence ID" value="CAK1545966.1"/>
    <property type="molecule type" value="Genomic_DNA"/>
</dbReference>
<evidence type="ECO:0000256" key="1">
    <source>
        <dbReference type="ARBA" id="ARBA00022723"/>
    </source>
</evidence>
<evidence type="ECO:0000313" key="4">
    <source>
        <dbReference type="EMBL" id="CAK1545966.1"/>
    </source>
</evidence>
<dbReference type="Proteomes" id="UP001497472">
    <property type="component" value="Unassembled WGS sequence"/>
</dbReference>
<dbReference type="GO" id="GO:0042811">
    <property type="term" value="P:pheromone biosynthetic process"/>
    <property type="evidence" value="ECO:0007669"/>
    <property type="project" value="UniProtKB-ARBA"/>
</dbReference>
<comment type="similarity">
    <text evidence="3">Belongs to the FPP/GGPP synthase family.</text>
</comment>
<evidence type="ECO:0008006" key="6">
    <source>
        <dbReference type="Google" id="ProtNLM"/>
    </source>
</evidence>
<dbReference type="InterPro" id="IPR008949">
    <property type="entry name" value="Isoprenoid_synthase_dom_sf"/>
</dbReference>
<dbReference type="PANTHER" id="PTHR12001:SF44">
    <property type="entry name" value="GERANYLGERANYL PYROPHOSPHATE SYNTHASE"/>
    <property type="match status" value="1"/>
</dbReference>
<keyword evidence="1" id="KW-0479">Metal-binding</keyword>
<dbReference type="GO" id="GO:0004659">
    <property type="term" value="F:prenyltransferase activity"/>
    <property type="evidence" value="ECO:0007669"/>
    <property type="project" value="InterPro"/>
</dbReference>
<protein>
    <recommendedName>
        <fullName evidence="6">Geranylgeranyl pyrophosphate synthase</fullName>
    </recommendedName>
</protein>
<dbReference type="PROSITE" id="PS00723">
    <property type="entry name" value="POLYPRENYL_SYNTHASE_1"/>
    <property type="match status" value="1"/>
</dbReference>
<dbReference type="AlphaFoldDB" id="A0AAV1J980"/>
<dbReference type="Pfam" id="PF00348">
    <property type="entry name" value="polyprenyl_synt"/>
    <property type="match status" value="1"/>
</dbReference>
<keyword evidence="2" id="KW-0460">Magnesium</keyword>
<evidence type="ECO:0000313" key="5">
    <source>
        <dbReference type="Proteomes" id="UP001497472"/>
    </source>
</evidence>
<sequence length="260" mass="30062">MANTSGAVNNEPYMEKELLLPYTHISRIKNKQLRVKLPLAFNEFYKLPDELANKIVDLVDMLHNGTLLIDDIQDNTLIRRGVPAAHSVYGIPLTLNTALHVIVLMVTRLLELGNPMAIKVFCEEFLEVIRGQGIEVYWRDNFICPTEEQYDKMNKQKTGHMYLLSVRLMQLFSNNKTDYSDLVLNMGLYYQLRDDYCNLVHQEALEEWTTRDEKKAEIFCEDLSEGKFSLPIIHAAGTSDGEAVLRILFYLDQFLLHEQT</sequence>